<dbReference type="Gene3D" id="3.40.50.150">
    <property type="entry name" value="Vaccinia Virus protein VP39"/>
    <property type="match status" value="1"/>
</dbReference>
<accession>A0ABT6FN59</accession>
<reference evidence="1" key="1">
    <citation type="submission" date="2022-11" db="EMBL/GenBank/DDBJ databases">
        <title>High-quality draft genome sequence of Galbibacter sp. strain CMA-7.</title>
        <authorList>
            <person name="Wei L."/>
            <person name="Dong C."/>
            <person name="Shao Z."/>
        </authorList>
    </citation>
    <scope>NUCLEOTIDE SEQUENCE</scope>
    <source>
        <strain evidence="1">CMA-7</strain>
    </source>
</reference>
<proteinExistence type="predicted"/>
<evidence type="ECO:0008006" key="3">
    <source>
        <dbReference type="Google" id="ProtNLM"/>
    </source>
</evidence>
<evidence type="ECO:0000313" key="1">
    <source>
        <dbReference type="EMBL" id="MDG3584700.1"/>
    </source>
</evidence>
<protein>
    <recommendedName>
        <fullName evidence="3">Methyltransferase type 11 domain-containing protein</fullName>
    </recommendedName>
</protein>
<comment type="caution">
    <text evidence="1">The sequence shown here is derived from an EMBL/GenBank/DDBJ whole genome shotgun (WGS) entry which is preliminary data.</text>
</comment>
<gene>
    <name evidence="1" type="ORF">OSR52_02385</name>
</gene>
<dbReference type="SUPFAM" id="SSF53335">
    <property type="entry name" value="S-adenosyl-L-methionine-dependent methyltransferases"/>
    <property type="match status" value="1"/>
</dbReference>
<keyword evidence="2" id="KW-1185">Reference proteome</keyword>
<dbReference type="EMBL" id="JAPMUA010000001">
    <property type="protein sequence ID" value="MDG3584700.1"/>
    <property type="molecule type" value="Genomic_DNA"/>
</dbReference>
<name>A0ABT6FN59_9FLAO</name>
<dbReference type="Proteomes" id="UP001153642">
    <property type="component" value="Unassembled WGS sequence"/>
</dbReference>
<dbReference type="InterPro" id="IPR029063">
    <property type="entry name" value="SAM-dependent_MTases_sf"/>
</dbReference>
<dbReference type="RefSeq" id="WP_277898458.1">
    <property type="nucleotide sequence ID" value="NZ_JAPMUA010000001.1"/>
</dbReference>
<sequence length="213" mass="24668">MKAEIAMENWEGGPGGALINASNIETIELEYRDAVKLVVESLRLYPKLRLLDLYFGKNPLLPFFFKASPLSYFGFETANKLVEKSKADYQYYIRQRKAVFDDFDGLHIPYVMNFFHRVISISPRIDPYLIEAYLQEAYRVMAPGGVMVFTFKIKNYEQALQLIQRARLSPFRIDDLKILNMNLEDPLLVNHKSVFFVLTKAVVKKIPDEGSQQ</sequence>
<organism evidence="1 2">
    <name type="scientific">Galbibacter pacificus</name>
    <dbReference type="NCBI Taxonomy" id="2996052"/>
    <lineage>
        <taxon>Bacteria</taxon>
        <taxon>Pseudomonadati</taxon>
        <taxon>Bacteroidota</taxon>
        <taxon>Flavobacteriia</taxon>
        <taxon>Flavobacteriales</taxon>
        <taxon>Flavobacteriaceae</taxon>
        <taxon>Galbibacter</taxon>
    </lineage>
</organism>
<dbReference type="CDD" id="cd02440">
    <property type="entry name" value="AdoMet_MTases"/>
    <property type="match status" value="1"/>
</dbReference>
<evidence type="ECO:0000313" key="2">
    <source>
        <dbReference type="Proteomes" id="UP001153642"/>
    </source>
</evidence>